<dbReference type="EMBL" id="CAMPGE010029582">
    <property type="protein sequence ID" value="CAI2387061.1"/>
    <property type="molecule type" value="Genomic_DNA"/>
</dbReference>
<sequence>MLKKFKDIYGRQFDTSDIFKEIARISQQSRNIEAYENLGLNQYPDLNDLQISENLRIEENEYQNLISSRHNRLNRSIPHGQNSSVLTKSVHFQEDSQIGQEHCPILFCLIARVKKFIPERIQKTLKSKKAGLIDCIFFNG</sequence>
<gene>
    <name evidence="1" type="ORF">ECRASSUSDP1_LOCUS28688</name>
</gene>
<organism evidence="1 2">
    <name type="scientific">Euplotes crassus</name>
    <dbReference type="NCBI Taxonomy" id="5936"/>
    <lineage>
        <taxon>Eukaryota</taxon>
        <taxon>Sar</taxon>
        <taxon>Alveolata</taxon>
        <taxon>Ciliophora</taxon>
        <taxon>Intramacronucleata</taxon>
        <taxon>Spirotrichea</taxon>
        <taxon>Hypotrichia</taxon>
        <taxon>Euplotida</taxon>
        <taxon>Euplotidae</taxon>
        <taxon>Moneuplotes</taxon>
    </lineage>
</organism>
<dbReference type="AlphaFoldDB" id="A0AAD1YAE7"/>
<proteinExistence type="predicted"/>
<comment type="caution">
    <text evidence="1">The sequence shown here is derived from an EMBL/GenBank/DDBJ whole genome shotgun (WGS) entry which is preliminary data.</text>
</comment>
<reference evidence="1" key="1">
    <citation type="submission" date="2023-07" db="EMBL/GenBank/DDBJ databases">
        <authorList>
            <consortium name="AG Swart"/>
            <person name="Singh M."/>
            <person name="Singh A."/>
            <person name="Seah K."/>
            <person name="Emmerich C."/>
        </authorList>
    </citation>
    <scope>NUCLEOTIDE SEQUENCE</scope>
    <source>
        <strain evidence="1">DP1</strain>
    </source>
</reference>
<protein>
    <submittedName>
        <fullName evidence="1">Uncharacterized protein</fullName>
    </submittedName>
</protein>
<accession>A0AAD1YAE7</accession>
<dbReference type="Proteomes" id="UP001295684">
    <property type="component" value="Unassembled WGS sequence"/>
</dbReference>
<evidence type="ECO:0000313" key="2">
    <source>
        <dbReference type="Proteomes" id="UP001295684"/>
    </source>
</evidence>
<evidence type="ECO:0000313" key="1">
    <source>
        <dbReference type="EMBL" id="CAI2387061.1"/>
    </source>
</evidence>
<keyword evidence="2" id="KW-1185">Reference proteome</keyword>
<name>A0AAD1YAE7_EUPCR</name>